<comment type="caution">
    <text evidence="2">The sequence shown here is derived from an EMBL/GenBank/DDBJ whole genome shotgun (WGS) entry which is preliminary data.</text>
</comment>
<dbReference type="Proteomes" id="UP000319836">
    <property type="component" value="Unassembled WGS sequence"/>
</dbReference>
<gene>
    <name evidence="2" type="ORF">E6K80_04130</name>
</gene>
<keyword evidence="1" id="KW-0472">Membrane</keyword>
<accession>A0A538U7S0</accession>
<sequence>MTPILYWAAALVAVTLLSPVLRLLIAALAGKQIGQKALAKQPDTIRLERRDLSAWKQPAALRARMDPLLTRGFADAGIHAVGEMPGLVIQLLANAREGFYAAIYEHPRAGHWLDIYSHYQDGTSATFTTARPHGIAPRPGHLSIHCQGVDASSVLDRALAQRPRQAVKPVSIDHAAPVFERAYAEGVAYRKGVGISRGEVVKTALRRAA</sequence>
<protein>
    <submittedName>
        <fullName evidence="2">Uncharacterized protein</fullName>
    </submittedName>
</protein>
<evidence type="ECO:0000313" key="2">
    <source>
        <dbReference type="EMBL" id="TMQ71935.1"/>
    </source>
</evidence>
<proteinExistence type="predicted"/>
<evidence type="ECO:0000256" key="1">
    <source>
        <dbReference type="SAM" id="Phobius"/>
    </source>
</evidence>
<dbReference type="EMBL" id="VBPA01000088">
    <property type="protein sequence ID" value="TMQ71935.1"/>
    <property type="molecule type" value="Genomic_DNA"/>
</dbReference>
<reference evidence="2 3" key="1">
    <citation type="journal article" date="2019" name="Nat. Microbiol.">
        <title>Mediterranean grassland soil C-N compound turnover is dependent on rainfall and depth, and is mediated by genomically divergent microorganisms.</title>
        <authorList>
            <person name="Diamond S."/>
            <person name="Andeer P.F."/>
            <person name="Li Z."/>
            <person name="Crits-Christoph A."/>
            <person name="Burstein D."/>
            <person name="Anantharaman K."/>
            <person name="Lane K.R."/>
            <person name="Thomas B.C."/>
            <person name="Pan C."/>
            <person name="Northen T.R."/>
            <person name="Banfield J.F."/>
        </authorList>
    </citation>
    <scope>NUCLEOTIDE SEQUENCE [LARGE SCALE GENOMIC DNA]</scope>
    <source>
        <strain evidence="2">WS_10</strain>
    </source>
</reference>
<evidence type="ECO:0000313" key="3">
    <source>
        <dbReference type="Proteomes" id="UP000319836"/>
    </source>
</evidence>
<name>A0A538U7S0_UNCEI</name>
<keyword evidence="1" id="KW-0812">Transmembrane</keyword>
<organism evidence="2 3">
    <name type="scientific">Eiseniibacteriota bacterium</name>
    <dbReference type="NCBI Taxonomy" id="2212470"/>
    <lineage>
        <taxon>Bacteria</taxon>
        <taxon>Candidatus Eiseniibacteriota</taxon>
    </lineage>
</organism>
<keyword evidence="1" id="KW-1133">Transmembrane helix</keyword>
<feature type="transmembrane region" description="Helical" evidence="1">
    <location>
        <begin position="6"/>
        <end position="30"/>
    </location>
</feature>
<dbReference type="AlphaFoldDB" id="A0A538U7S0"/>